<dbReference type="GO" id="GO:0003735">
    <property type="term" value="F:structural constituent of ribosome"/>
    <property type="evidence" value="ECO:0007669"/>
    <property type="project" value="InterPro"/>
</dbReference>
<evidence type="ECO:0000256" key="6">
    <source>
        <dbReference type="ARBA" id="ARBA00023274"/>
    </source>
</evidence>
<dbReference type="GO" id="GO:0006412">
    <property type="term" value="P:translation"/>
    <property type="evidence" value="ECO:0007669"/>
    <property type="project" value="TreeGrafter"/>
</dbReference>
<dbReference type="EMBL" id="AP028214">
    <property type="protein sequence ID" value="BEI90876.1"/>
    <property type="molecule type" value="Genomic_DNA"/>
</dbReference>
<dbReference type="Pfam" id="PF09809">
    <property type="entry name" value="MRP-L27"/>
    <property type="match status" value="1"/>
</dbReference>
<keyword evidence="5" id="KW-0496">Mitochondrion</keyword>
<gene>
    <name evidence="8" type="ORF">CcaverHIS019_0309460</name>
</gene>
<evidence type="ECO:0000256" key="1">
    <source>
        <dbReference type="ARBA" id="ARBA00004173"/>
    </source>
</evidence>
<evidence type="ECO:0000256" key="4">
    <source>
        <dbReference type="ARBA" id="ARBA00022980"/>
    </source>
</evidence>
<proteinExistence type="inferred from homology"/>
<protein>
    <submittedName>
        <fullName evidence="8">Uncharacterized protein</fullName>
    </submittedName>
</protein>
<dbReference type="Proteomes" id="UP001233271">
    <property type="component" value="Chromosome 3"/>
</dbReference>
<feature type="region of interest" description="Disordered" evidence="7">
    <location>
        <begin position="143"/>
        <end position="171"/>
    </location>
</feature>
<feature type="region of interest" description="Disordered" evidence="7">
    <location>
        <begin position="1"/>
        <end position="47"/>
    </location>
</feature>
<sequence>MRPTSSLRGASRLPLTTKRANKDFYKGTRQSFVPGGGHRTGPPGKHVVDGKAKYRVLDDEVRYYVGPGIEALEKTSLKPYVAAHTPLAQNAAKMPPFAPKPAKHLGIAGRKAWSKAYAELGVNDRAALIQDARRNWFHALSTEFGPKTKAPKENKAVSGPAEPVEGEATKA</sequence>
<evidence type="ECO:0000256" key="2">
    <source>
        <dbReference type="ARBA" id="ARBA00010152"/>
    </source>
</evidence>
<keyword evidence="3" id="KW-0809">Transit peptide</keyword>
<keyword evidence="9" id="KW-1185">Reference proteome</keyword>
<evidence type="ECO:0000256" key="5">
    <source>
        <dbReference type="ARBA" id="ARBA00023128"/>
    </source>
</evidence>
<dbReference type="RefSeq" id="XP_060456141.1">
    <property type="nucleotide sequence ID" value="XM_060599448.1"/>
</dbReference>
<dbReference type="PANTHER" id="PTHR21338">
    <property type="entry name" value="MITOCHONDRIAL RIBOSOMAL PROTEIN L41"/>
    <property type="match status" value="1"/>
</dbReference>
<dbReference type="AlphaFoldDB" id="A0AA48L178"/>
<dbReference type="PANTHER" id="PTHR21338:SF0">
    <property type="entry name" value="LARGE RIBOSOMAL SUBUNIT PROTEIN ML41"/>
    <property type="match status" value="1"/>
</dbReference>
<evidence type="ECO:0000256" key="3">
    <source>
        <dbReference type="ARBA" id="ARBA00022946"/>
    </source>
</evidence>
<evidence type="ECO:0000313" key="8">
    <source>
        <dbReference type="EMBL" id="BEI90876.1"/>
    </source>
</evidence>
<evidence type="ECO:0000256" key="7">
    <source>
        <dbReference type="SAM" id="MobiDB-lite"/>
    </source>
</evidence>
<dbReference type="KEGG" id="ccac:CcaHIS019_0309460"/>
<comment type="similarity">
    <text evidence="2">Belongs to the mitochondrion-specific ribosomal protein mL41 family.</text>
</comment>
<keyword evidence="4" id="KW-0689">Ribosomal protein</keyword>
<keyword evidence="6" id="KW-0687">Ribonucleoprotein</keyword>
<evidence type="ECO:0000313" key="9">
    <source>
        <dbReference type="Proteomes" id="UP001233271"/>
    </source>
</evidence>
<organism evidence="8 9">
    <name type="scientific">Cutaneotrichosporon cavernicola</name>
    <dbReference type="NCBI Taxonomy" id="279322"/>
    <lineage>
        <taxon>Eukaryota</taxon>
        <taxon>Fungi</taxon>
        <taxon>Dikarya</taxon>
        <taxon>Basidiomycota</taxon>
        <taxon>Agaricomycotina</taxon>
        <taxon>Tremellomycetes</taxon>
        <taxon>Trichosporonales</taxon>
        <taxon>Trichosporonaceae</taxon>
        <taxon>Cutaneotrichosporon</taxon>
    </lineage>
</organism>
<dbReference type="GeneID" id="85494746"/>
<dbReference type="InterPro" id="IPR019189">
    <property type="entry name" value="Ribosomal_mL41"/>
</dbReference>
<accession>A0AA48L178</accession>
<reference evidence="8" key="1">
    <citation type="journal article" date="2023" name="BMC Genomics">
        <title>Chromosome-level genome assemblies of Cutaneotrichosporon spp. (Trichosporonales, Basidiomycota) reveal imbalanced evolution between nucleotide sequences and chromosome synteny.</title>
        <authorList>
            <person name="Kobayashi Y."/>
            <person name="Kayamori A."/>
            <person name="Aoki K."/>
            <person name="Shiwa Y."/>
            <person name="Matsutani M."/>
            <person name="Fujita N."/>
            <person name="Sugita T."/>
            <person name="Iwasaki W."/>
            <person name="Tanaka N."/>
            <person name="Takashima M."/>
        </authorList>
    </citation>
    <scope>NUCLEOTIDE SEQUENCE</scope>
    <source>
        <strain evidence="8">HIS019</strain>
    </source>
</reference>
<comment type="subcellular location">
    <subcellularLocation>
        <location evidence="1">Mitochondrion</location>
    </subcellularLocation>
</comment>
<name>A0AA48L178_9TREE</name>
<dbReference type="GO" id="GO:0005762">
    <property type="term" value="C:mitochondrial large ribosomal subunit"/>
    <property type="evidence" value="ECO:0007669"/>
    <property type="project" value="InterPro"/>
</dbReference>